<keyword evidence="2" id="KW-0548">Nucleotidyltransferase</keyword>
<dbReference type="Pfam" id="PF12804">
    <property type="entry name" value="NTP_transf_3"/>
    <property type="match status" value="1"/>
</dbReference>
<evidence type="ECO:0000256" key="2">
    <source>
        <dbReference type="ARBA" id="ARBA00022695"/>
    </source>
</evidence>
<accession>D5MML3</accession>
<dbReference type="InterPro" id="IPR050065">
    <property type="entry name" value="GlmU-like"/>
</dbReference>
<dbReference type="Proteomes" id="UP000006898">
    <property type="component" value="Chromosome"/>
</dbReference>
<keyword evidence="1 4" id="KW-0808">Transferase</keyword>
<dbReference type="Gene3D" id="3.90.550.10">
    <property type="entry name" value="Spore Coat Polysaccharide Biosynthesis Protein SpsA, Chain A"/>
    <property type="match status" value="1"/>
</dbReference>
<dbReference type="InterPro" id="IPR029044">
    <property type="entry name" value="Nucleotide-diphossugar_trans"/>
</dbReference>
<organism evidence="4 5">
    <name type="scientific">Methylomirabilis oxygeniifera</name>
    <dbReference type="NCBI Taxonomy" id="671143"/>
    <lineage>
        <taxon>Bacteria</taxon>
        <taxon>Candidatus Methylomirabilota</taxon>
        <taxon>Candidatus Methylomirabilia</taxon>
        <taxon>Candidatus Methylomirabilales</taxon>
        <taxon>Candidatus Methylomirabilaceae</taxon>
        <taxon>Candidatus Methylomirabilis</taxon>
    </lineage>
</organism>
<gene>
    <name evidence="4" type="ORF">DAMO_3062</name>
</gene>
<dbReference type="eggNOG" id="COG1213">
    <property type="taxonomic scope" value="Bacteria"/>
</dbReference>
<feature type="domain" description="MobA-like NTP transferase" evidence="3">
    <location>
        <begin position="3"/>
        <end position="121"/>
    </location>
</feature>
<dbReference type="SUPFAM" id="SSF53448">
    <property type="entry name" value="Nucleotide-diphospho-sugar transferases"/>
    <property type="match status" value="1"/>
</dbReference>
<dbReference type="PANTHER" id="PTHR43584:SF5">
    <property type="entry name" value="PROTEIN LICC"/>
    <property type="match status" value="1"/>
</dbReference>
<dbReference type="PANTHER" id="PTHR43584">
    <property type="entry name" value="NUCLEOTIDYL TRANSFERASE"/>
    <property type="match status" value="1"/>
</dbReference>
<dbReference type="CDD" id="cd02523">
    <property type="entry name" value="PC_cytidylyltransferase"/>
    <property type="match status" value="1"/>
</dbReference>
<dbReference type="InterPro" id="IPR025877">
    <property type="entry name" value="MobA-like_NTP_Trfase"/>
</dbReference>
<dbReference type="STRING" id="671143.DAMO_3062"/>
<proteinExistence type="predicted"/>
<dbReference type="EMBL" id="FP565575">
    <property type="protein sequence ID" value="CBE70135.1"/>
    <property type="molecule type" value="Genomic_DNA"/>
</dbReference>
<protein>
    <submittedName>
        <fullName evidence="4">Nucleotidyl transferase</fullName>
    </submittedName>
</protein>
<reference evidence="4 5" key="1">
    <citation type="journal article" date="2010" name="Nature">
        <title>Nitrite-driven anaerobic methane oxidation by oxygenic bacteria.</title>
        <authorList>
            <person name="Ettwig K.F."/>
            <person name="Butler M.K."/>
            <person name="Le Paslier D."/>
            <person name="Pelletier E."/>
            <person name="Mangenot S."/>
            <person name="Kuypers M.M.M."/>
            <person name="Schreiber F."/>
            <person name="Dutilh B.E."/>
            <person name="Zedelius J."/>
            <person name="de Beer D."/>
            <person name="Gloerich J."/>
            <person name="Wessels H.J.C.T."/>
            <person name="van Allen T."/>
            <person name="Luesken F."/>
            <person name="Wu M."/>
            <person name="van de Pas-Schoonen K.T."/>
            <person name="Op den Camp H.J.M."/>
            <person name="Janssen-Megens E.M."/>
            <person name="Francoijs K-J."/>
            <person name="Stunnenberg H."/>
            <person name="Weissenbach J."/>
            <person name="Jetten M.S.M."/>
            <person name="Strous M."/>
        </authorList>
    </citation>
    <scope>NUCLEOTIDE SEQUENCE [LARGE SCALE GENOMIC DNA]</scope>
</reference>
<sequence>MRCIILSAGQGRRLLPLTAEVPKCALQIGGQSIVERQITQLMKCGIDQVTVIVGFGADKVEHIIRSHFRPDQATTLYNPFFAVSDNLASCWLARHLMTEDFILLNGDTLFEPAILQSLLDTPLEPITLVIDRKPAYDDDDMKVMVEERQALRIGKTLSPEQSHGESIGMTLFRGSGPNLFSDAIERAVRKPDALTWWYLSVINELAQTGLVWTCPVEGLKWAEVDCLADLEYARKLAVL</sequence>
<evidence type="ECO:0000256" key="1">
    <source>
        <dbReference type="ARBA" id="ARBA00022679"/>
    </source>
</evidence>
<dbReference type="AlphaFoldDB" id="D5MML3"/>
<evidence type="ECO:0000259" key="3">
    <source>
        <dbReference type="Pfam" id="PF12804"/>
    </source>
</evidence>
<dbReference type="GO" id="GO:0016779">
    <property type="term" value="F:nucleotidyltransferase activity"/>
    <property type="evidence" value="ECO:0007669"/>
    <property type="project" value="UniProtKB-KW"/>
</dbReference>
<evidence type="ECO:0000313" key="4">
    <source>
        <dbReference type="EMBL" id="CBE70135.1"/>
    </source>
</evidence>
<dbReference type="HOGENOM" id="CLU_029499_5_0_0"/>
<dbReference type="PATRIC" id="fig|671143.5.peg.2688"/>
<evidence type="ECO:0000313" key="5">
    <source>
        <dbReference type="Proteomes" id="UP000006898"/>
    </source>
</evidence>
<dbReference type="KEGG" id="mox:DAMO_3062"/>
<name>D5MML3_METO1</name>